<dbReference type="InterPro" id="IPR011032">
    <property type="entry name" value="GroES-like_sf"/>
</dbReference>
<evidence type="ECO:0000259" key="8">
    <source>
        <dbReference type="SMART" id="SM00829"/>
    </source>
</evidence>
<name>A0ABT1M5F2_9MYCO</name>
<evidence type="ECO:0000256" key="2">
    <source>
        <dbReference type="ARBA" id="ARBA00022723"/>
    </source>
</evidence>
<gene>
    <name evidence="9" type="ORF">NM203_19545</name>
</gene>
<dbReference type="InterPro" id="IPR002328">
    <property type="entry name" value="ADH_Zn_CS"/>
</dbReference>
<proteinExistence type="inferred from homology"/>
<keyword evidence="10" id="KW-1185">Reference proteome</keyword>
<keyword evidence="2 7" id="KW-0479">Metal-binding</keyword>
<evidence type="ECO:0000256" key="3">
    <source>
        <dbReference type="ARBA" id="ARBA00022833"/>
    </source>
</evidence>
<comment type="catalytic activity">
    <reaction evidence="6">
        <text>a primary alcohol + NADP(+) = an aldehyde + NADPH + H(+)</text>
        <dbReference type="Rhea" id="RHEA:15937"/>
        <dbReference type="ChEBI" id="CHEBI:15378"/>
        <dbReference type="ChEBI" id="CHEBI:15734"/>
        <dbReference type="ChEBI" id="CHEBI:17478"/>
        <dbReference type="ChEBI" id="CHEBI:57783"/>
        <dbReference type="ChEBI" id="CHEBI:58349"/>
        <dbReference type="EC" id="1.1.1.2"/>
    </reaction>
</comment>
<dbReference type="PROSITE" id="PS00059">
    <property type="entry name" value="ADH_ZINC"/>
    <property type="match status" value="1"/>
</dbReference>
<dbReference type="InterPro" id="IPR036291">
    <property type="entry name" value="NAD(P)-bd_dom_sf"/>
</dbReference>
<dbReference type="Gene3D" id="3.90.180.10">
    <property type="entry name" value="Medium-chain alcohol dehydrogenases, catalytic domain"/>
    <property type="match status" value="1"/>
</dbReference>
<comment type="cofactor">
    <cofactor evidence="1 7">
        <name>Zn(2+)</name>
        <dbReference type="ChEBI" id="CHEBI:29105"/>
    </cofactor>
</comment>
<dbReference type="PANTHER" id="PTHR42683">
    <property type="entry name" value="ALDEHYDE REDUCTASE"/>
    <property type="match status" value="1"/>
</dbReference>
<dbReference type="Proteomes" id="UP001651690">
    <property type="component" value="Unassembled WGS sequence"/>
</dbReference>
<evidence type="ECO:0000256" key="7">
    <source>
        <dbReference type="RuleBase" id="RU361277"/>
    </source>
</evidence>
<evidence type="ECO:0000256" key="6">
    <source>
        <dbReference type="ARBA" id="ARBA00048262"/>
    </source>
</evidence>
<dbReference type="SUPFAM" id="SSF51735">
    <property type="entry name" value="NAD(P)-binding Rossmann-fold domains"/>
    <property type="match status" value="1"/>
</dbReference>
<comment type="caution">
    <text evidence="9">The sequence shown here is derived from an EMBL/GenBank/DDBJ whole genome shotgun (WGS) entry which is preliminary data.</text>
</comment>
<keyword evidence="3 7" id="KW-0862">Zinc</keyword>
<dbReference type="Pfam" id="PF00107">
    <property type="entry name" value="ADH_zinc_N"/>
    <property type="match status" value="1"/>
</dbReference>
<reference evidence="9 10" key="1">
    <citation type="submission" date="2022-06" db="EMBL/GenBank/DDBJ databases">
        <title>Mycolicibacterium sp. CAU 1645 isolated from seawater.</title>
        <authorList>
            <person name="Kim W."/>
        </authorList>
    </citation>
    <scope>NUCLEOTIDE SEQUENCE [LARGE SCALE GENOMIC DNA]</scope>
    <source>
        <strain evidence="9 10">CAU 1645</strain>
    </source>
</reference>
<evidence type="ECO:0000313" key="10">
    <source>
        <dbReference type="Proteomes" id="UP001651690"/>
    </source>
</evidence>
<dbReference type="InterPro" id="IPR020843">
    <property type="entry name" value="ER"/>
</dbReference>
<dbReference type="SMART" id="SM00829">
    <property type="entry name" value="PKS_ER"/>
    <property type="match status" value="1"/>
</dbReference>
<dbReference type="Pfam" id="PF08240">
    <property type="entry name" value="ADH_N"/>
    <property type="match status" value="1"/>
</dbReference>
<dbReference type="Gene3D" id="3.40.50.720">
    <property type="entry name" value="NAD(P)-binding Rossmann-like Domain"/>
    <property type="match status" value="1"/>
</dbReference>
<keyword evidence="4" id="KW-0560">Oxidoreductase</keyword>
<dbReference type="CDD" id="cd05283">
    <property type="entry name" value="CAD1"/>
    <property type="match status" value="1"/>
</dbReference>
<dbReference type="InterPro" id="IPR013154">
    <property type="entry name" value="ADH-like_N"/>
</dbReference>
<evidence type="ECO:0000256" key="5">
    <source>
        <dbReference type="ARBA" id="ARBA00024074"/>
    </source>
</evidence>
<evidence type="ECO:0000313" key="9">
    <source>
        <dbReference type="EMBL" id="MCP9274389.1"/>
    </source>
</evidence>
<evidence type="ECO:0000256" key="1">
    <source>
        <dbReference type="ARBA" id="ARBA00001947"/>
    </source>
</evidence>
<dbReference type="InterPro" id="IPR013149">
    <property type="entry name" value="ADH-like_C"/>
</dbReference>
<protein>
    <recommendedName>
        <fullName evidence="5">alcohol dehydrogenase (NADP(+))</fullName>
        <ecNumber evidence="5">1.1.1.2</ecNumber>
    </recommendedName>
</protein>
<dbReference type="RefSeq" id="WP_255061918.1">
    <property type="nucleotide sequence ID" value="NZ_JANDBD010000008.1"/>
</dbReference>
<accession>A0ABT1M5F2</accession>
<feature type="domain" description="Enoyl reductase (ER)" evidence="8">
    <location>
        <begin position="15"/>
        <end position="346"/>
    </location>
</feature>
<comment type="similarity">
    <text evidence="7">Belongs to the zinc-containing alcohol dehydrogenase family.</text>
</comment>
<dbReference type="EMBL" id="JANDBD010000008">
    <property type="protein sequence ID" value="MCP9274389.1"/>
    <property type="molecule type" value="Genomic_DNA"/>
</dbReference>
<dbReference type="EC" id="1.1.1.2" evidence="5"/>
<evidence type="ECO:0000256" key="4">
    <source>
        <dbReference type="ARBA" id="ARBA00023002"/>
    </source>
</evidence>
<sequence>MTTTVNAYAATQPWGSSAPLTKTTVERRDVGPNDVAIDIKFAGICHSDLHTVSGEWGDVTFPMTPGHEIAGIVTEVGSDVTRYAVGDRVGVGCFVDSCRECEFCQAGEEQYCNNPGMIGTYNGTGRDGKPTQGGYSDAIVVDENYVLRIPDSIALDKAAPLLCAGITLYSPLRHWDAGPGKRVAVIGLGGLGHMGVKLAHALGAHVTVLSQSLKKMEDGLRLGADEYFATSDPDTFKKLRGSFDLILNTVSANLNMEDYLGLLRLDGTLVELGMPENPMPIPAGVLIFGRRRLSGSLIGGIKETQEMLDFCAEHDVTPEIEVIEASYVNEAYERMLASDVRYRFVIDNSTL</sequence>
<dbReference type="InterPro" id="IPR047109">
    <property type="entry name" value="CAD-like"/>
</dbReference>
<organism evidence="9 10">
    <name type="scientific">Mycolicibacterium arenosum</name>
    <dbReference type="NCBI Taxonomy" id="2952157"/>
    <lineage>
        <taxon>Bacteria</taxon>
        <taxon>Bacillati</taxon>
        <taxon>Actinomycetota</taxon>
        <taxon>Actinomycetes</taxon>
        <taxon>Mycobacteriales</taxon>
        <taxon>Mycobacteriaceae</taxon>
        <taxon>Mycolicibacterium</taxon>
    </lineage>
</organism>
<dbReference type="SUPFAM" id="SSF50129">
    <property type="entry name" value="GroES-like"/>
    <property type="match status" value="1"/>
</dbReference>